<dbReference type="AlphaFoldDB" id="A0AAD4E112"/>
<protein>
    <submittedName>
        <fullName evidence="1">Uncharacterized protein</fullName>
    </submittedName>
</protein>
<dbReference type="Proteomes" id="UP001195769">
    <property type="component" value="Unassembled WGS sequence"/>
</dbReference>
<dbReference type="InterPro" id="IPR011990">
    <property type="entry name" value="TPR-like_helical_dom_sf"/>
</dbReference>
<gene>
    <name evidence="1" type="ORF">F5891DRAFT_982860</name>
</gene>
<accession>A0AAD4E112</accession>
<keyword evidence="2" id="KW-1185">Reference proteome</keyword>
<name>A0AAD4E112_9AGAM</name>
<sequence>MILNTLTTVINRKNLRVASGRIPLDGAGIYIFINVDSKRRWKSTISVLSSDESIAWGNTVTLSSHASPTLSLEIGASFELGRMLGGGEVIGKLEMSWDELLDHGVSHSNDTATDIREAAQLYHELLPLCPKGTCLLSIAGGPNSVEYVIDECNDLPVDASDEGIQLRRVVLKFFEARFDQHGSIEGRPNDLDDAVSLYEELLRLRPVGHEYRDISLDNLGLALVARFNKCNDIDDVTRAVSLYRKALTLRLPGHPHRDTTLNNLALALDTRCDKLDIDEDLNEAID</sequence>
<dbReference type="RefSeq" id="XP_041222847.1">
    <property type="nucleotide sequence ID" value="XM_041377264.1"/>
</dbReference>
<proteinExistence type="predicted"/>
<comment type="caution">
    <text evidence="1">The sequence shown here is derived from an EMBL/GenBank/DDBJ whole genome shotgun (WGS) entry which is preliminary data.</text>
</comment>
<organism evidence="1 2">
    <name type="scientific">Suillus fuscotomentosus</name>
    <dbReference type="NCBI Taxonomy" id="1912939"/>
    <lineage>
        <taxon>Eukaryota</taxon>
        <taxon>Fungi</taxon>
        <taxon>Dikarya</taxon>
        <taxon>Basidiomycota</taxon>
        <taxon>Agaricomycotina</taxon>
        <taxon>Agaricomycetes</taxon>
        <taxon>Agaricomycetidae</taxon>
        <taxon>Boletales</taxon>
        <taxon>Suillineae</taxon>
        <taxon>Suillaceae</taxon>
        <taxon>Suillus</taxon>
    </lineage>
</organism>
<reference evidence="1" key="1">
    <citation type="journal article" date="2020" name="New Phytol.">
        <title>Comparative genomics reveals dynamic genome evolution in host specialist ectomycorrhizal fungi.</title>
        <authorList>
            <person name="Lofgren L.A."/>
            <person name="Nguyen N.H."/>
            <person name="Vilgalys R."/>
            <person name="Ruytinx J."/>
            <person name="Liao H.L."/>
            <person name="Branco S."/>
            <person name="Kuo A."/>
            <person name="LaButti K."/>
            <person name="Lipzen A."/>
            <person name="Andreopoulos W."/>
            <person name="Pangilinan J."/>
            <person name="Riley R."/>
            <person name="Hundley H."/>
            <person name="Na H."/>
            <person name="Barry K."/>
            <person name="Grigoriev I.V."/>
            <person name="Stajich J.E."/>
            <person name="Kennedy P.G."/>
        </authorList>
    </citation>
    <scope>NUCLEOTIDE SEQUENCE</scope>
    <source>
        <strain evidence="1">FC203</strain>
    </source>
</reference>
<dbReference type="EMBL" id="JABBWK010000048">
    <property type="protein sequence ID" value="KAG1897271.1"/>
    <property type="molecule type" value="Genomic_DNA"/>
</dbReference>
<evidence type="ECO:0000313" key="1">
    <source>
        <dbReference type="EMBL" id="KAG1897271.1"/>
    </source>
</evidence>
<dbReference type="GeneID" id="64671562"/>
<dbReference type="Gene3D" id="1.25.40.10">
    <property type="entry name" value="Tetratricopeptide repeat domain"/>
    <property type="match status" value="1"/>
</dbReference>
<dbReference type="SUPFAM" id="SSF48452">
    <property type="entry name" value="TPR-like"/>
    <property type="match status" value="1"/>
</dbReference>
<evidence type="ECO:0000313" key="2">
    <source>
        <dbReference type="Proteomes" id="UP001195769"/>
    </source>
</evidence>